<dbReference type="InterPro" id="IPR011629">
    <property type="entry name" value="CobW-like_C"/>
</dbReference>
<dbReference type="EMBL" id="CP120733">
    <property type="protein sequence ID" value="WFD11110.1"/>
    <property type="molecule type" value="Genomic_DNA"/>
</dbReference>
<dbReference type="CDD" id="cd03112">
    <property type="entry name" value="CobW-like"/>
    <property type="match status" value="1"/>
</dbReference>
<evidence type="ECO:0000256" key="2">
    <source>
        <dbReference type="ARBA" id="ARBA00022801"/>
    </source>
</evidence>
<evidence type="ECO:0000313" key="8">
    <source>
        <dbReference type="EMBL" id="WFD11110.1"/>
    </source>
</evidence>
<evidence type="ECO:0000259" key="7">
    <source>
        <dbReference type="Pfam" id="PF07683"/>
    </source>
</evidence>
<feature type="domain" description="CobW C-terminal" evidence="7">
    <location>
        <begin position="219"/>
        <end position="301"/>
    </location>
</feature>
<dbReference type="PANTHER" id="PTHR13748">
    <property type="entry name" value="COBW-RELATED"/>
    <property type="match status" value="1"/>
</dbReference>
<dbReference type="InterPro" id="IPR036627">
    <property type="entry name" value="CobW-likC_sf"/>
</dbReference>
<dbReference type="InterPro" id="IPR027417">
    <property type="entry name" value="P-loop_NTPase"/>
</dbReference>
<reference evidence="8 9" key="1">
    <citation type="submission" date="2023-03" db="EMBL/GenBank/DDBJ databases">
        <title>Complete genome sequence of Tepidibacter sp. SWIR-1, isolated from a deep-sea hydrothermal vent.</title>
        <authorList>
            <person name="Li X."/>
        </authorList>
    </citation>
    <scope>NUCLEOTIDE SEQUENCE [LARGE SCALE GENOMIC DNA]</scope>
    <source>
        <strain evidence="8 9">SWIR-1</strain>
    </source>
</reference>
<dbReference type="Gene3D" id="3.40.50.300">
    <property type="entry name" value="P-loop containing nucleotide triphosphate hydrolases"/>
    <property type="match status" value="1"/>
</dbReference>
<keyword evidence="1" id="KW-0547">Nucleotide-binding</keyword>
<keyword evidence="3" id="KW-0143">Chaperone</keyword>
<gene>
    <name evidence="8" type="ORF">P4S50_03275</name>
</gene>
<dbReference type="Pfam" id="PF07683">
    <property type="entry name" value="CobW_C"/>
    <property type="match status" value="1"/>
</dbReference>
<keyword evidence="9" id="KW-1185">Reference proteome</keyword>
<organism evidence="8 9">
    <name type="scientific">Tepidibacter hydrothermalis</name>
    <dbReference type="NCBI Taxonomy" id="3036126"/>
    <lineage>
        <taxon>Bacteria</taxon>
        <taxon>Bacillati</taxon>
        <taxon>Bacillota</taxon>
        <taxon>Clostridia</taxon>
        <taxon>Peptostreptococcales</taxon>
        <taxon>Peptostreptococcaceae</taxon>
        <taxon>Tepidibacter</taxon>
    </lineage>
</organism>
<evidence type="ECO:0000256" key="5">
    <source>
        <dbReference type="ARBA" id="ARBA00049117"/>
    </source>
</evidence>
<evidence type="ECO:0000256" key="3">
    <source>
        <dbReference type="ARBA" id="ARBA00023186"/>
    </source>
</evidence>
<protein>
    <submittedName>
        <fullName evidence="8">GTP-binding protein</fullName>
    </submittedName>
</protein>
<dbReference type="InterPro" id="IPR051316">
    <property type="entry name" value="Zinc-reg_GTPase_activator"/>
</dbReference>
<comment type="catalytic activity">
    <reaction evidence="5">
        <text>GTP + H2O = GDP + phosphate + H(+)</text>
        <dbReference type="Rhea" id="RHEA:19669"/>
        <dbReference type="ChEBI" id="CHEBI:15377"/>
        <dbReference type="ChEBI" id="CHEBI:15378"/>
        <dbReference type="ChEBI" id="CHEBI:37565"/>
        <dbReference type="ChEBI" id="CHEBI:43474"/>
        <dbReference type="ChEBI" id="CHEBI:58189"/>
    </reaction>
    <physiologicalReaction direction="left-to-right" evidence="5">
        <dbReference type="Rhea" id="RHEA:19670"/>
    </physiologicalReaction>
</comment>
<dbReference type="Proteomes" id="UP001222800">
    <property type="component" value="Chromosome"/>
</dbReference>
<sequence length="302" mass="34294">MIKVDIVSGFLGAGKTTFIKKILELYKDKKVVLIENEFGEVGIDGDLIKKDGFEVIELQSGCICCSIKTNFIDSINKIIKDINPEYIIVEPTGIGLLSDIIGIFKNEDLNKICSINSLITVVDSMNYIDMIEDLGYFFEDQIINASTLILSKSQFLEEKEVEAIIKSLKKLNKNAYILNKNWDNLSIEDVKNILNNDDLSDLDELYHFENYSEMMKDMTSVSIKVHKKYSKEEISEILDKLNKIEYGIVLRGKGYLNSDEGNIEFNYVNGNFTVQKSEVKSDGKLCIIGKNLDKNEINNLFS</sequence>
<accession>A0ABY8EGX7</accession>
<evidence type="ECO:0000256" key="1">
    <source>
        <dbReference type="ARBA" id="ARBA00022741"/>
    </source>
</evidence>
<dbReference type="Pfam" id="PF02492">
    <property type="entry name" value="cobW"/>
    <property type="match status" value="1"/>
</dbReference>
<dbReference type="RefSeq" id="WP_277733077.1">
    <property type="nucleotide sequence ID" value="NZ_CP120733.1"/>
</dbReference>
<dbReference type="SUPFAM" id="SSF52540">
    <property type="entry name" value="P-loop containing nucleoside triphosphate hydrolases"/>
    <property type="match status" value="1"/>
</dbReference>
<feature type="domain" description="CobW/HypB/UreG nucleotide-binding" evidence="6">
    <location>
        <begin position="5"/>
        <end position="178"/>
    </location>
</feature>
<evidence type="ECO:0000256" key="4">
    <source>
        <dbReference type="ARBA" id="ARBA00034320"/>
    </source>
</evidence>
<evidence type="ECO:0000259" key="6">
    <source>
        <dbReference type="Pfam" id="PF02492"/>
    </source>
</evidence>
<evidence type="ECO:0000313" key="9">
    <source>
        <dbReference type="Proteomes" id="UP001222800"/>
    </source>
</evidence>
<dbReference type="PANTHER" id="PTHR13748:SF62">
    <property type="entry name" value="COBW DOMAIN-CONTAINING PROTEIN"/>
    <property type="match status" value="1"/>
</dbReference>
<dbReference type="Gene3D" id="3.30.1220.10">
    <property type="entry name" value="CobW-like, C-terminal domain"/>
    <property type="match status" value="1"/>
</dbReference>
<comment type="similarity">
    <text evidence="4">Belongs to the SIMIBI class G3E GTPase family. ZNG1 subfamily.</text>
</comment>
<name>A0ABY8EGX7_9FIRM</name>
<proteinExistence type="inferred from homology"/>
<dbReference type="SUPFAM" id="SSF90002">
    <property type="entry name" value="Hypothetical protein YjiA, C-terminal domain"/>
    <property type="match status" value="1"/>
</dbReference>
<keyword evidence="2" id="KW-0378">Hydrolase</keyword>
<dbReference type="InterPro" id="IPR003495">
    <property type="entry name" value="CobW/HypB/UreG_nucleotide-bd"/>
</dbReference>